<organism evidence="2 3">
    <name type="scientific">Steinernema glaseri</name>
    <dbReference type="NCBI Taxonomy" id="37863"/>
    <lineage>
        <taxon>Eukaryota</taxon>
        <taxon>Metazoa</taxon>
        <taxon>Ecdysozoa</taxon>
        <taxon>Nematoda</taxon>
        <taxon>Chromadorea</taxon>
        <taxon>Rhabditida</taxon>
        <taxon>Tylenchina</taxon>
        <taxon>Panagrolaimomorpha</taxon>
        <taxon>Strongyloidoidea</taxon>
        <taxon>Steinernematidae</taxon>
        <taxon>Steinernema</taxon>
    </lineage>
</organism>
<keyword evidence="1" id="KW-1133">Transmembrane helix</keyword>
<dbReference type="WBParaSite" id="L893_g14903.t1">
    <property type="protein sequence ID" value="L893_g14903.t1"/>
    <property type="gene ID" value="L893_g14903"/>
</dbReference>
<evidence type="ECO:0000313" key="3">
    <source>
        <dbReference type="WBParaSite" id="L893_g14903.t1"/>
    </source>
</evidence>
<accession>A0A1I7YCA2</accession>
<reference evidence="3" key="1">
    <citation type="submission" date="2016-11" db="UniProtKB">
        <authorList>
            <consortium name="WormBaseParasite"/>
        </authorList>
    </citation>
    <scope>IDENTIFICATION</scope>
</reference>
<dbReference type="Proteomes" id="UP000095287">
    <property type="component" value="Unplaced"/>
</dbReference>
<keyword evidence="1" id="KW-0472">Membrane</keyword>
<keyword evidence="2" id="KW-1185">Reference proteome</keyword>
<name>A0A1I7YCA2_9BILA</name>
<dbReference type="AlphaFoldDB" id="A0A1I7YCA2"/>
<evidence type="ECO:0000256" key="1">
    <source>
        <dbReference type="SAM" id="Phobius"/>
    </source>
</evidence>
<proteinExistence type="predicted"/>
<keyword evidence="1" id="KW-0812">Transmembrane</keyword>
<feature type="transmembrane region" description="Helical" evidence="1">
    <location>
        <begin position="32"/>
        <end position="55"/>
    </location>
</feature>
<sequence>MAIGLYLETSVAEEGSPIFNGTRQRNRLSFPLNTFVCSCLWIASCWVFAIVTVVFGHCVSLYFSVLASLKAIDGLLLMITFSSLS</sequence>
<evidence type="ECO:0000313" key="2">
    <source>
        <dbReference type="Proteomes" id="UP000095287"/>
    </source>
</evidence>
<feature type="transmembrane region" description="Helical" evidence="1">
    <location>
        <begin position="61"/>
        <end position="81"/>
    </location>
</feature>
<protein>
    <submittedName>
        <fullName evidence="3">7TM_GPCR_Srx domain-containing protein</fullName>
    </submittedName>
</protein>